<organism evidence="2 3">
    <name type="scientific">Exophiala oligosperma</name>
    <dbReference type="NCBI Taxonomy" id="215243"/>
    <lineage>
        <taxon>Eukaryota</taxon>
        <taxon>Fungi</taxon>
        <taxon>Dikarya</taxon>
        <taxon>Ascomycota</taxon>
        <taxon>Pezizomycotina</taxon>
        <taxon>Eurotiomycetes</taxon>
        <taxon>Chaetothyriomycetidae</taxon>
        <taxon>Chaetothyriales</taxon>
        <taxon>Herpotrichiellaceae</taxon>
        <taxon>Exophiala</taxon>
    </lineage>
</organism>
<dbReference type="InterPro" id="IPR009291">
    <property type="entry name" value="Vps62"/>
</dbReference>
<dbReference type="PANTHER" id="PTHR48220:SF1">
    <property type="entry name" value="VACUOLAR PROTEIN SORTING-ASSOCIATED PROTEIN 62-RELATED"/>
    <property type="match status" value="1"/>
</dbReference>
<dbReference type="EMBL" id="KN847338">
    <property type="protein sequence ID" value="KIW40739.1"/>
    <property type="molecule type" value="Genomic_DNA"/>
</dbReference>
<evidence type="ECO:0000256" key="1">
    <source>
        <dbReference type="SAM" id="Phobius"/>
    </source>
</evidence>
<dbReference type="InterPro" id="IPR053102">
    <property type="entry name" value="VPS_Associated"/>
</dbReference>
<dbReference type="HOGENOM" id="CLU_024079_3_0_1"/>
<evidence type="ECO:0008006" key="4">
    <source>
        <dbReference type="Google" id="ProtNLM"/>
    </source>
</evidence>
<feature type="transmembrane region" description="Helical" evidence="1">
    <location>
        <begin position="363"/>
        <end position="384"/>
    </location>
</feature>
<dbReference type="GO" id="GO:0006623">
    <property type="term" value="P:protein targeting to vacuole"/>
    <property type="evidence" value="ECO:0007669"/>
    <property type="project" value="TreeGrafter"/>
</dbReference>
<keyword evidence="1" id="KW-1133">Transmembrane helix</keyword>
<evidence type="ECO:0000313" key="2">
    <source>
        <dbReference type="EMBL" id="KIW40739.1"/>
    </source>
</evidence>
<keyword evidence="3" id="KW-1185">Reference proteome</keyword>
<dbReference type="RefSeq" id="XP_016260955.1">
    <property type="nucleotide sequence ID" value="XM_016409201.1"/>
</dbReference>
<sequence>MAYQAMHGYISAITAFVLIGFTQLVLSNSFAPDYVKKHAPIIWLHSEDSLMPSDILGHVSHTTPYDGFKPVRDSPAMDLDNLSSLNRLSKDTFLTAIENVTSMPDWLLGETPDAKGALHNSTACAVVLVEKDSSVTDAFYFYFYSFDEGADITQVVPPLNKILPDAKPGDHFGNHVGDWEHNMIRFKDGVPYGMWFSQHGFGEVCLWEDEACLSMQSDRPVVYSARGSHANYPSAGSHVHDSALIDVADKGRIWDPVSPAWFYSYDPTTDLFVALEPESAPTDWLYFNGGWGDKQYPDDDPRQSTVPYFGLKKYNSGPTGPKFKHLARKGIEPDQKPKGSLLKSAVEFYMSMYGCCLRGINPWVVVISLVLILALVIGLLVFTVKRLIPVVKRRLVNQRAEKDSEGLFSRLKDWISRKKRQPKDQSEFSLRLLDPERPDDEV</sequence>
<dbReference type="Proteomes" id="UP000053342">
    <property type="component" value="Unassembled WGS sequence"/>
</dbReference>
<protein>
    <recommendedName>
        <fullName evidence="4">Vacuolar protein sorting-associated protein 62</fullName>
    </recommendedName>
</protein>
<name>A0A0D2DYU9_9EURO</name>
<proteinExistence type="predicted"/>
<keyword evidence="1" id="KW-0472">Membrane</keyword>
<dbReference type="GO" id="GO:0000329">
    <property type="term" value="C:fungal-type vacuole membrane"/>
    <property type="evidence" value="ECO:0007669"/>
    <property type="project" value="TreeGrafter"/>
</dbReference>
<dbReference type="GeneID" id="27359991"/>
<dbReference type="Pfam" id="PF06101">
    <property type="entry name" value="Vps62"/>
    <property type="match status" value="1"/>
</dbReference>
<evidence type="ECO:0000313" key="3">
    <source>
        <dbReference type="Proteomes" id="UP000053342"/>
    </source>
</evidence>
<dbReference type="VEuPathDB" id="FungiDB:PV06_07917"/>
<dbReference type="OrthoDB" id="188042at2759"/>
<accession>A0A0D2DYU9</accession>
<reference evidence="2 3" key="1">
    <citation type="submission" date="2015-01" db="EMBL/GenBank/DDBJ databases">
        <title>The Genome Sequence of Exophiala oligosperma CBS72588.</title>
        <authorList>
            <consortium name="The Broad Institute Genomics Platform"/>
            <person name="Cuomo C."/>
            <person name="de Hoog S."/>
            <person name="Gorbushina A."/>
            <person name="Stielow B."/>
            <person name="Teixiera M."/>
            <person name="Abouelleil A."/>
            <person name="Chapman S.B."/>
            <person name="Priest M."/>
            <person name="Young S.K."/>
            <person name="Wortman J."/>
            <person name="Nusbaum C."/>
            <person name="Birren B."/>
        </authorList>
    </citation>
    <scope>NUCLEOTIDE SEQUENCE [LARGE SCALE GENOMIC DNA]</scope>
    <source>
        <strain evidence="2 3">CBS 72588</strain>
    </source>
</reference>
<dbReference type="PANTHER" id="PTHR48220">
    <property type="match status" value="1"/>
</dbReference>
<dbReference type="AlphaFoldDB" id="A0A0D2DYU9"/>
<keyword evidence="1" id="KW-0812">Transmembrane</keyword>
<gene>
    <name evidence="2" type="ORF">PV06_07917</name>
</gene>